<accession>A0A087LZL0</accession>
<evidence type="ECO:0000256" key="5">
    <source>
        <dbReference type="ARBA" id="ARBA00022519"/>
    </source>
</evidence>
<dbReference type="STRING" id="46914.JP75_17300"/>
<dbReference type="Pfam" id="PF26002">
    <property type="entry name" value="Beta-barrel_AprE"/>
    <property type="match status" value="1"/>
</dbReference>
<dbReference type="PROSITE" id="PS00543">
    <property type="entry name" value="HLYD_FAMILY"/>
    <property type="match status" value="1"/>
</dbReference>
<keyword evidence="7 9" id="KW-1133">Transmembrane helix</keyword>
<proteinExistence type="inferred from homology"/>
<evidence type="ECO:0000256" key="10">
    <source>
        <dbReference type="SAM" id="Coils"/>
    </source>
</evidence>
<dbReference type="InterPro" id="IPR006144">
    <property type="entry name" value="Secretion_HlyD_CS"/>
</dbReference>
<dbReference type="NCBIfam" id="TIGR01843">
    <property type="entry name" value="type_I_hlyD"/>
    <property type="match status" value="1"/>
</dbReference>
<dbReference type="AlphaFoldDB" id="A0A087LZL0"/>
<evidence type="ECO:0000256" key="6">
    <source>
        <dbReference type="ARBA" id="ARBA00022692"/>
    </source>
</evidence>
<keyword evidence="8 9" id="KW-0472">Membrane</keyword>
<organism evidence="13 14">
    <name type="scientific">Devosia riboflavina</name>
    <dbReference type="NCBI Taxonomy" id="46914"/>
    <lineage>
        <taxon>Bacteria</taxon>
        <taxon>Pseudomonadati</taxon>
        <taxon>Pseudomonadota</taxon>
        <taxon>Alphaproteobacteria</taxon>
        <taxon>Hyphomicrobiales</taxon>
        <taxon>Devosiaceae</taxon>
        <taxon>Devosia</taxon>
    </lineage>
</organism>
<evidence type="ECO:0000259" key="11">
    <source>
        <dbReference type="Pfam" id="PF25994"/>
    </source>
</evidence>
<dbReference type="GO" id="GO:0009306">
    <property type="term" value="P:protein secretion"/>
    <property type="evidence" value="ECO:0007669"/>
    <property type="project" value="InterPro"/>
</dbReference>
<reference evidence="13 14" key="1">
    <citation type="submission" date="2014-08" db="EMBL/GenBank/DDBJ databases">
        <authorList>
            <person name="Hassan Y.I."/>
            <person name="Lepp D."/>
            <person name="Zhou T."/>
        </authorList>
    </citation>
    <scope>NUCLEOTIDE SEQUENCE [LARGE SCALE GENOMIC DNA]</scope>
    <source>
        <strain evidence="13 14">IFO13584</strain>
    </source>
</reference>
<dbReference type="InterPro" id="IPR010129">
    <property type="entry name" value="T1SS_HlyD"/>
</dbReference>
<evidence type="ECO:0000259" key="12">
    <source>
        <dbReference type="Pfam" id="PF26002"/>
    </source>
</evidence>
<sequence>MQAPPPPRSWLYVVVIISIFAVIALLWASWAEVDEISRAEGRVIPSGKTQIIQAAEAGVVTDILVRAGEQVRQGQQLIQLDDTNTASSAGEVEARVLALLAQTTRLRAESQGLGVDAFICPAEITVSAPEVCDSEIALMTSRAASLEQGMQVLAQRVEQRQRELGEASANATRLGANRKIAQERLALMEPLAAKGLVAQTAYLDAQREVGDLNGQIAAVAESVARIEAALREAQLQVDQATLQFRQDALAELTVALAQLASTQQQLRGAEDRVRRTDIRSPVDGVVNTVEINTIGGVVAAGEKLLDIVPISDVLLVEARLRPSDVAFIIPGQEARIKLTAYDYSIYGGLTGRVTNVSADSMVDPNTRETYYIVQIRADKSVLEYRGRELPVLPGMVTTVDILTGKRTVLQYLLKPINKVRQEAFSER</sequence>
<evidence type="ECO:0000256" key="8">
    <source>
        <dbReference type="ARBA" id="ARBA00023136"/>
    </source>
</evidence>
<dbReference type="GO" id="GO:0005886">
    <property type="term" value="C:plasma membrane"/>
    <property type="evidence" value="ECO:0007669"/>
    <property type="project" value="UniProtKB-SubCell"/>
</dbReference>
<gene>
    <name evidence="13" type="ORF">JP75_17300</name>
</gene>
<dbReference type="InterPro" id="IPR058781">
    <property type="entry name" value="HH_AprE-like"/>
</dbReference>
<dbReference type="Proteomes" id="UP000028981">
    <property type="component" value="Unassembled WGS sequence"/>
</dbReference>
<evidence type="ECO:0000313" key="13">
    <source>
        <dbReference type="EMBL" id="KFL30063.1"/>
    </source>
</evidence>
<dbReference type="PANTHER" id="PTHR30386:SF26">
    <property type="entry name" value="TRANSPORT PROTEIN COMB"/>
    <property type="match status" value="1"/>
</dbReference>
<keyword evidence="10" id="KW-0175">Coiled coil</keyword>
<dbReference type="EMBL" id="JQGC01000016">
    <property type="protein sequence ID" value="KFL30063.1"/>
    <property type="molecule type" value="Genomic_DNA"/>
</dbReference>
<feature type="coiled-coil region" evidence="10">
    <location>
        <begin position="143"/>
        <end position="170"/>
    </location>
</feature>
<evidence type="ECO:0000256" key="7">
    <source>
        <dbReference type="ARBA" id="ARBA00022989"/>
    </source>
</evidence>
<name>A0A087LZL0_9HYPH</name>
<dbReference type="PANTHER" id="PTHR30386">
    <property type="entry name" value="MEMBRANE FUSION SUBUNIT OF EMRAB-TOLC MULTIDRUG EFFLUX PUMP"/>
    <property type="match status" value="1"/>
</dbReference>
<keyword evidence="4 9" id="KW-1003">Cell membrane</keyword>
<dbReference type="InterPro" id="IPR050739">
    <property type="entry name" value="MFP"/>
</dbReference>
<comment type="similarity">
    <text evidence="2 9">Belongs to the membrane fusion protein (MFP) (TC 8.A.1) family.</text>
</comment>
<dbReference type="Gene3D" id="2.40.50.100">
    <property type="match status" value="1"/>
</dbReference>
<feature type="domain" description="AprE-like beta-barrel" evidence="12">
    <location>
        <begin position="314"/>
        <end position="404"/>
    </location>
</feature>
<evidence type="ECO:0000256" key="3">
    <source>
        <dbReference type="ARBA" id="ARBA00022448"/>
    </source>
</evidence>
<evidence type="ECO:0000313" key="14">
    <source>
        <dbReference type="Proteomes" id="UP000028981"/>
    </source>
</evidence>
<protein>
    <recommendedName>
        <fullName evidence="9">Membrane fusion protein (MFP) family protein</fullName>
    </recommendedName>
</protein>
<comment type="caution">
    <text evidence="13">The sequence shown here is derived from an EMBL/GenBank/DDBJ whole genome shotgun (WGS) entry which is preliminary data.</text>
</comment>
<keyword evidence="5 9" id="KW-0997">Cell inner membrane</keyword>
<evidence type="ECO:0000256" key="2">
    <source>
        <dbReference type="ARBA" id="ARBA00009477"/>
    </source>
</evidence>
<keyword evidence="3 9" id="KW-0813">Transport</keyword>
<feature type="coiled-coil region" evidence="10">
    <location>
        <begin position="216"/>
        <end position="279"/>
    </location>
</feature>
<evidence type="ECO:0000256" key="1">
    <source>
        <dbReference type="ARBA" id="ARBA00004377"/>
    </source>
</evidence>
<comment type="subcellular location">
    <subcellularLocation>
        <location evidence="1 9">Cell inner membrane</location>
        <topology evidence="1 9">Single-pass membrane protein</topology>
    </subcellularLocation>
</comment>
<dbReference type="Gene3D" id="2.40.30.170">
    <property type="match status" value="1"/>
</dbReference>
<feature type="domain" description="AprE-like long alpha-helical hairpin" evidence="11">
    <location>
        <begin position="87"/>
        <end position="272"/>
    </location>
</feature>
<evidence type="ECO:0000256" key="9">
    <source>
        <dbReference type="RuleBase" id="RU365093"/>
    </source>
</evidence>
<dbReference type="Pfam" id="PF25994">
    <property type="entry name" value="HH_AprE"/>
    <property type="match status" value="1"/>
</dbReference>
<evidence type="ECO:0000256" key="4">
    <source>
        <dbReference type="ARBA" id="ARBA00022475"/>
    </source>
</evidence>
<keyword evidence="14" id="KW-1185">Reference proteome</keyword>
<dbReference type="InterPro" id="IPR058982">
    <property type="entry name" value="Beta-barrel_AprE"/>
</dbReference>
<keyword evidence="6 9" id="KW-0812">Transmembrane</keyword>
<dbReference type="PRINTS" id="PR01490">
    <property type="entry name" value="RTXTOXIND"/>
</dbReference>
<feature type="transmembrane region" description="Helical" evidence="9">
    <location>
        <begin position="9"/>
        <end position="30"/>
    </location>
</feature>